<reference evidence="4 5" key="2">
    <citation type="submission" date="2016-01" db="EMBL/GenBank/DDBJ databases">
        <title>Microcella alkaliphila JAM AC0309 whole genome shotgun sequence.</title>
        <authorList>
            <person name="Kurata A."/>
            <person name="Hirose Y."/>
            <person name="Kishimoto N."/>
            <person name="Kobayashi T."/>
        </authorList>
    </citation>
    <scope>NUCLEOTIDE SEQUENCE [LARGE SCALE GENOMIC DNA]</scope>
    <source>
        <strain evidence="4 5">JAM AC0309</strain>
    </source>
</reference>
<dbReference type="InterPro" id="IPR029058">
    <property type="entry name" value="AB_hydrolase_fold"/>
</dbReference>
<feature type="region of interest" description="Disordered" evidence="2">
    <location>
        <begin position="1"/>
        <end position="27"/>
    </location>
</feature>
<evidence type="ECO:0000259" key="3">
    <source>
        <dbReference type="Pfam" id="PF07859"/>
    </source>
</evidence>
<dbReference type="SUPFAM" id="SSF53474">
    <property type="entry name" value="alpha/beta-Hydrolases"/>
    <property type="match status" value="1"/>
</dbReference>
<dbReference type="Pfam" id="PF07859">
    <property type="entry name" value="Abhydrolase_3"/>
    <property type="match status" value="1"/>
</dbReference>
<sequence length="309" mass="32582">MARGTDGPSFHPDLTRARLMPRTSATARNRRILRALGRLGAGKPPRSGELVPLPDGAHLRVHWPTTAPSHGGLPAVVQIHGGGLIIGGPRGSDALCRTLADSLGAVVASVGYRLPPEHPYPAPLDDCETALNWLAEHPRVDRARIALTGDSAGGGLAAAVTARTVDAGRLTLAGQALLHPMLDDRTAADPSASDPPWLRLWNGASNRLGWGLYLGEQAEDPPTDAVPARRTDLAGFPPTWIAVGTADLFHDEDVAYASSLQEAGTECELVTIPGAYHGFDVAEPRAPISRDTARRRAEALRRMLGVAPG</sequence>
<dbReference type="OrthoDB" id="9803828at2"/>
<dbReference type="Proteomes" id="UP000218965">
    <property type="component" value="Chromosome"/>
</dbReference>
<reference evidence="5" key="1">
    <citation type="submission" date="2015-12" db="EMBL/GenBank/DDBJ databases">
        <authorList>
            <person name="Shamseldin A."/>
            <person name="Moawad H."/>
            <person name="Abd El-Rahim W.M."/>
            <person name="Sadowsky M.J."/>
        </authorList>
    </citation>
    <scope>NUCLEOTIDE SEQUENCE [LARGE SCALE GENOMIC DNA]</scope>
    <source>
        <strain evidence="5">JAM AC0309</strain>
    </source>
</reference>
<dbReference type="InterPro" id="IPR013094">
    <property type="entry name" value="AB_hydrolase_3"/>
</dbReference>
<protein>
    <submittedName>
        <fullName evidence="4">Putative esterase</fullName>
    </submittedName>
</protein>
<accession>A0A0U4WUH4</accession>
<evidence type="ECO:0000256" key="1">
    <source>
        <dbReference type="ARBA" id="ARBA00022801"/>
    </source>
</evidence>
<dbReference type="KEGG" id="malk:MalAC0309_0642"/>
<dbReference type="InterPro" id="IPR050300">
    <property type="entry name" value="GDXG_lipolytic_enzyme"/>
</dbReference>
<dbReference type="PANTHER" id="PTHR48081">
    <property type="entry name" value="AB HYDROLASE SUPERFAMILY PROTEIN C4A8.06C"/>
    <property type="match status" value="1"/>
</dbReference>
<evidence type="ECO:0000256" key="2">
    <source>
        <dbReference type="SAM" id="MobiDB-lite"/>
    </source>
</evidence>
<dbReference type="EMBL" id="AP017315">
    <property type="protein sequence ID" value="BAU31512.1"/>
    <property type="molecule type" value="Genomic_DNA"/>
</dbReference>
<evidence type="ECO:0000313" key="4">
    <source>
        <dbReference type="EMBL" id="BAU31512.1"/>
    </source>
</evidence>
<gene>
    <name evidence="4" type="ORF">MalAC0309_0642</name>
</gene>
<name>A0A0U4WUH4_9MICO</name>
<dbReference type="Gene3D" id="3.40.50.1820">
    <property type="entry name" value="alpha/beta hydrolase"/>
    <property type="match status" value="1"/>
</dbReference>
<keyword evidence="1" id="KW-0378">Hydrolase</keyword>
<dbReference type="GO" id="GO:0016787">
    <property type="term" value="F:hydrolase activity"/>
    <property type="evidence" value="ECO:0007669"/>
    <property type="project" value="UniProtKB-KW"/>
</dbReference>
<evidence type="ECO:0000313" key="5">
    <source>
        <dbReference type="Proteomes" id="UP000218965"/>
    </source>
</evidence>
<dbReference type="AlphaFoldDB" id="A0A0U4WUH4"/>
<feature type="domain" description="Alpha/beta hydrolase fold-3" evidence="3">
    <location>
        <begin position="76"/>
        <end position="279"/>
    </location>
</feature>
<dbReference type="PANTHER" id="PTHR48081:SF8">
    <property type="entry name" value="ALPHA_BETA HYDROLASE FOLD-3 DOMAIN-CONTAINING PROTEIN-RELATED"/>
    <property type="match status" value="1"/>
</dbReference>
<organism evidence="4 5">
    <name type="scientific">Microcella alkaliphila</name>
    <dbReference type="NCBI Taxonomy" id="279828"/>
    <lineage>
        <taxon>Bacteria</taxon>
        <taxon>Bacillati</taxon>
        <taxon>Actinomycetota</taxon>
        <taxon>Actinomycetes</taxon>
        <taxon>Micrococcales</taxon>
        <taxon>Microbacteriaceae</taxon>
        <taxon>Microcella</taxon>
    </lineage>
</organism>
<proteinExistence type="predicted"/>
<dbReference type="RefSeq" id="WP_096420755.1">
    <property type="nucleotide sequence ID" value="NZ_AP017315.1"/>
</dbReference>